<dbReference type="Proteomes" id="UP000284379">
    <property type="component" value="Unassembled WGS sequence"/>
</dbReference>
<protein>
    <submittedName>
        <fullName evidence="4">FecR family protein</fullName>
    </submittedName>
</protein>
<feature type="domain" description="Protein FecR C-terminal" evidence="3">
    <location>
        <begin position="253"/>
        <end position="321"/>
    </location>
</feature>
<dbReference type="Pfam" id="PF16344">
    <property type="entry name" value="FecR_C"/>
    <property type="match status" value="1"/>
</dbReference>
<evidence type="ECO:0000259" key="3">
    <source>
        <dbReference type="Pfam" id="PF16344"/>
    </source>
</evidence>
<organism evidence="4 5">
    <name type="scientific">Bacteroides nordii</name>
    <dbReference type="NCBI Taxonomy" id="291645"/>
    <lineage>
        <taxon>Bacteria</taxon>
        <taxon>Pseudomonadati</taxon>
        <taxon>Bacteroidota</taxon>
        <taxon>Bacteroidia</taxon>
        <taxon>Bacteroidales</taxon>
        <taxon>Bacteroidaceae</taxon>
        <taxon>Bacteroides</taxon>
    </lineage>
</organism>
<dbReference type="Gene3D" id="2.60.120.1440">
    <property type="match status" value="1"/>
</dbReference>
<dbReference type="InterPro" id="IPR012373">
    <property type="entry name" value="Ferrdict_sens_TM"/>
</dbReference>
<keyword evidence="1" id="KW-1133">Transmembrane helix</keyword>
<evidence type="ECO:0000259" key="2">
    <source>
        <dbReference type="Pfam" id="PF04773"/>
    </source>
</evidence>
<reference evidence="4 5" key="1">
    <citation type="submission" date="2018-08" db="EMBL/GenBank/DDBJ databases">
        <title>A genome reference for cultivated species of the human gut microbiota.</title>
        <authorList>
            <person name="Zou Y."/>
            <person name="Xue W."/>
            <person name="Luo G."/>
        </authorList>
    </citation>
    <scope>NUCLEOTIDE SEQUENCE [LARGE SCALE GENOMIC DNA]</scope>
    <source>
        <strain evidence="4 5">AM40-30BH</strain>
    </source>
</reference>
<comment type="caution">
    <text evidence="4">The sequence shown here is derived from an EMBL/GenBank/DDBJ whole genome shotgun (WGS) entry which is preliminary data.</text>
</comment>
<dbReference type="PANTHER" id="PTHR30273">
    <property type="entry name" value="PERIPLASMIC SIGNAL SENSOR AND SIGMA FACTOR ACTIVATOR FECR-RELATED"/>
    <property type="match status" value="1"/>
</dbReference>
<dbReference type="InterPro" id="IPR032508">
    <property type="entry name" value="FecR_C"/>
</dbReference>
<dbReference type="GO" id="GO:0016989">
    <property type="term" value="F:sigma factor antagonist activity"/>
    <property type="evidence" value="ECO:0007669"/>
    <property type="project" value="TreeGrafter"/>
</dbReference>
<dbReference type="InterPro" id="IPR006860">
    <property type="entry name" value="FecR"/>
</dbReference>
<dbReference type="PANTHER" id="PTHR30273:SF2">
    <property type="entry name" value="PROTEIN FECR"/>
    <property type="match status" value="1"/>
</dbReference>
<evidence type="ECO:0000313" key="4">
    <source>
        <dbReference type="EMBL" id="RHB34005.1"/>
    </source>
</evidence>
<evidence type="ECO:0000256" key="1">
    <source>
        <dbReference type="SAM" id="Phobius"/>
    </source>
</evidence>
<dbReference type="PIRSF" id="PIRSF018266">
    <property type="entry name" value="FecR"/>
    <property type="match status" value="1"/>
</dbReference>
<dbReference type="AlphaFoldDB" id="A0A413VK93"/>
<proteinExistence type="predicted"/>
<dbReference type="RefSeq" id="WP_122201796.1">
    <property type="nucleotide sequence ID" value="NZ_CABJFV010000011.1"/>
</dbReference>
<dbReference type="Gene3D" id="3.55.50.30">
    <property type="match status" value="1"/>
</dbReference>
<feature type="transmembrane region" description="Helical" evidence="1">
    <location>
        <begin position="79"/>
        <end position="102"/>
    </location>
</feature>
<dbReference type="EMBL" id="QSGO01000011">
    <property type="protein sequence ID" value="RHB34005.1"/>
    <property type="molecule type" value="Genomic_DNA"/>
</dbReference>
<keyword evidence="1" id="KW-0472">Membrane</keyword>
<keyword evidence="1" id="KW-0812">Transmembrane</keyword>
<dbReference type="Pfam" id="PF04773">
    <property type="entry name" value="FecR"/>
    <property type="match status" value="1"/>
</dbReference>
<sequence>MKKESIKMFFESQSTPADSEKIEQWYINNINNAELDTILLELLKECTHQDEQKARNAFNRTCYRIGIGTPQGIKKRKTIYRWISGIAATVLICGFLLGIHLWSPRFGDIDLEKVYASAGDSKMVILPDSTKIYLKPTSTLFYAANDFARNRKVHLFGEAYVEVTKDMKHPFFVVCNNATIKVLGTKFNVQSHESDSEFEVMLYEGCVDVESDFNNKQVEVLMAPGDIIKIDKNTSEMSQMNISTIANPGQSRKFYFIDKKLEDITNQLERHFQKKIVITNPKLKSIKYDAIFANDETIEQILNCLNASQQMKIIYHDNTIIEIR</sequence>
<evidence type="ECO:0000313" key="5">
    <source>
        <dbReference type="Proteomes" id="UP000284379"/>
    </source>
</evidence>
<accession>A0A413VK93</accession>
<gene>
    <name evidence="4" type="ORF">DW888_14020</name>
</gene>
<name>A0A413VK93_9BACE</name>
<feature type="domain" description="FecR protein" evidence="2">
    <location>
        <begin position="116"/>
        <end position="207"/>
    </location>
</feature>